<dbReference type="GO" id="GO:0043124">
    <property type="term" value="P:negative regulation of canonical NF-kappaB signal transduction"/>
    <property type="evidence" value="ECO:0007669"/>
    <property type="project" value="InterPro"/>
</dbReference>
<dbReference type="GO" id="GO:0005634">
    <property type="term" value="C:nucleus"/>
    <property type="evidence" value="ECO:0007669"/>
    <property type="project" value="UniProtKB-SubCell"/>
</dbReference>
<proteinExistence type="predicted"/>
<accession>A0A4S4LB93</accession>
<dbReference type="PANTHER" id="PTHR15263">
    <property type="entry name" value="I-KAPPA-B-LIKE PROTEIN IKBL"/>
    <property type="match status" value="1"/>
</dbReference>
<feature type="coiled-coil region" evidence="6">
    <location>
        <begin position="197"/>
        <end position="338"/>
    </location>
</feature>
<evidence type="ECO:0000256" key="6">
    <source>
        <dbReference type="SAM" id="Coils"/>
    </source>
</evidence>
<keyword evidence="5" id="KW-0539">Nucleus</keyword>
<evidence type="ECO:0000256" key="7">
    <source>
        <dbReference type="SAM" id="MobiDB-lite"/>
    </source>
</evidence>
<keyword evidence="2" id="KW-0597">Phosphoprotein</keyword>
<dbReference type="AlphaFoldDB" id="A0A4S4LB93"/>
<evidence type="ECO:0000313" key="8">
    <source>
        <dbReference type="EMBL" id="THH08817.1"/>
    </source>
</evidence>
<evidence type="ECO:0000256" key="1">
    <source>
        <dbReference type="ARBA" id="ARBA00004123"/>
    </source>
</evidence>
<evidence type="ECO:0000256" key="4">
    <source>
        <dbReference type="ARBA" id="ARBA00023043"/>
    </source>
</evidence>
<sequence>MVRSQTTHKHRIVRDDRRKKSSSSYLNLRNPPKASRRSPFFAFGVLKPIFDFAMGLLEKPHLYQGRSDVSSPNATPTPLAAAQTLLSFDPPARPSATTEEPQRLPTLLTQTKIAEDATARLWYQKAVVDELFRQRRVMMRVRANTPARLAAFAKRDSEANDFWIRNKHMADGLEEDEKKVHEAYIADLEEKWKRKVAEESERERQRVLEERERERRRILEERERERRRILEERERERRRFWEEIEKRRILEEEKRRILEETERKRKEEEDKIERLRRFAESLRREAEAKRRREAEAQRRQEEFLRSMQEQRRLFEWRARQLAEQRERARRHAQAVQQSKPSPFDIISTYEAKWKILKGGKPNVALNWASFPFPLFETPARGGIKQITPEAVRKFLFHPDHPLKKPAKERIKAELLRWHPDKINQTLIRFVDESDQAIVQQAAGEVAKILTRLNEH</sequence>
<dbReference type="Proteomes" id="UP000310158">
    <property type="component" value="Unassembled WGS sequence"/>
</dbReference>
<keyword evidence="4" id="KW-0040">ANK repeat</keyword>
<evidence type="ECO:0008006" key="10">
    <source>
        <dbReference type="Google" id="ProtNLM"/>
    </source>
</evidence>
<keyword evidence="9" id="KW-1185">Reference proteome</keyword>
<comment type="caution">
    <text evidence="8">The sequence shown here is derived from an EMBL/GenBank/DDBJ whole genome shotgun (WGS) entry which is preliminary data.</text>
</comment>
<dbReference type="PANTHER" id="PTHR15263:SF1">
    <property type="entry name" value="NF-KAPPA-B INHIBITOR-LIKE PROTEIN 1"/>
    <property type="match status" value="1"/>
</dbReference>
<dbReference type="OrthoDB" id="412109at2759"/>
<name>A0A4S4LB93_9AGAM</name>
<evidence type="ECO:0000256" key="5">
    <source>
        <dbReference type="ARBA" id="ARBA00023242"/>
    </source>
</evidence>
<keyword evidence="3" id="KW-0677">Repeat</keyword>
<feature type="region of interest" description="Disordered" evidence="7">
    <location>
        <begin position="1"/>
        <end position="33"/>
    </location>
</feature>
<dbReference type="InterPro" id="IPR038753">
    <property type="entry name" value="NFKBIL1"/>
</dbReference>
<dbReference type="EMBL" id="SGPL01000672">
    <property type="protein sequence ID" value="THH08817.1"/>
    <property type="molecule type" value="Genomic_DNA"/>
</dbReference>
<evidence type="ECO:0000313" key="9">
    <source>
        <dbReference type="Proteomes" id="UP000310158"/>
    </source>
</evidence>
<feature type="compositionally biased region" description="Basic residues" evidence="7">
    <location>
        <begin position="1"/>
        <end position="12"/>
    </location>
</feature>
<comment type="subcellular location">
    <subcellularLocation>
        <location evidence="1">Nucleus</location>
    </subcellularLocation>
</comment>
<gene>
    <name evidence="8" type="ORF">EW146_g8872</name>
</gene>
<reference evidence="8 9" key="1">
    <citation type="submission" date="2019-02" db="EMBL/GenBank/DDBJ databases">
        <title>Genome sequencing of the rare red list fungi Bondarzewia mesenterica.</title>
        <authorList>
            <person name="Buettner E."/>
            <person name="Kellner H."/>
        </authorList>
    </citation>
    <scope>NUCLEOTIDE SEQUENCE [LARGE SCALE GENOMIC DNA]</scope>
    <source>
        <strain evidence="8 9">DSM 108281</strain>
    </source>
</reference>
<organism evidence="8 9">
    <name type="scientific">Bondarzewia mesenterica</name>
    <dbReference type="NCBI Taxonomy" id="1095465"/>
    <lineage>
        <taxon>Eukaryota</taxon>
        <taxon>Fungi</taxon>
        <taxon>Dikarya</taxon>
        <taxon>Basidiomycota</taxon>
        <taxon>Agaricomycotina</taxon>
        <taxon>Agaricomycetes</taxon>
        <taxon>Russulales</taxon>
        <taxon>Bondarzewiaceae</taxon>
        <taxon>Bondarzewia</taxon>
    </lineage>
</organism>
<keyword evidence="6" id="KW-0175">Coiled coil</keyword>
<protein>
    <recommendedName>
        <fullName evidence="10">J domain-containing protein</fullName>
    </recommendedName>
</protein>
<evidence type="ECO:0000256" key="2">
    <source>
        <dbReference type="ARBA" id="ARBA00022553"/>
    </source>
</evidence>
<evidence type="ECO:0000256" key="3">
    <source>
        <dbReference type="ARBA" id="ARBA00022737"/>
    </source>
</evidence>